<gene>
    <name evidence="10" type="ORF">A3C25_00675</name>
</gene>
<evidence type="ECO:0000256" key="3">
    <source>
        <dbReference type="ARBA" id="ARBA00022741"/>
    </source>
</evidence>
<feature type="region of interest" description="Disordered" evidence="8">
    <location>
        <begin position="108"/>
        <end position="132"/>
    </location>
</feature>
<feature type="compositionally biased region" description="Polar residues" evidence="8">
    <location>
        <begin position="108"/>
        <end position="117"/>
    </location>
</feature>
<evidence type="ECO:0000259" key="9">
    <source>
        <dbReference type="Pfam" id="PF02540"/>
    </source>
</evidence>
<feature type="domain" description="NAD/GMP synthase" evidence="9">
    <location>
        <begin position="14"/>
        <end position="284"/>
    </location>
</feature>
<dbReference type="EC" id="6.3.1.5" evidence="7"/>
<dbReference type="GO" id="GO:0009435">
    <property type="term" value="P:NAD+ biosynthetic process"/>
    <property type="evidence" value="ECO:0007669"/>
    <property type="project" value="UniProtKB-UniPathway"/>
</dbReference>
<keyword evidence="5 6" id="KW-0520">NAD</keyword>
<evidence type="ECO:0000256" key="5">
    <source>
        <dbReference type="ARBA" id="ARBA00023027"/>
    </source>
</evidence>
<dbReference type="EMBL" id="MFZO01000035">
    <property type="protein sequence ID" value="OGK24355.1"/>
    <property type="molecule type" value="Genomic_DNA"/>
</dbReference>
<keyword evidence="2 6" id="KW-0436">Ligase</keyword>
<proteinExistence type="inferred from homology"/>
<keyword evidence="4 6" id="KW-0067">ATP-binding</keyword>
<protein>
    <recommendedName>
        <fullName evidence="7">NH(3)-dependent NAD(+) synthetase</fullName>
        <ecNumber evidence="7">6.3.1.5</ecNumber>
    </recommendedName>
</protein>
<dbReference type="InterPro" id="IPR014729">
    <property type="entry name" value="Rossmann-like_a/b/a_fold"/>
</dbReference>
<dbReference type="Gene3D" id="3.40.50.620">
    <property type="entry name" value="HUPs"/>
    <property type="match status" value="1"/>
</dbReference>
<dbReference type="GO" id="GO:0003952">
    <property type="term" value="F:NAD+ synthase (glutamine-hydrolyzing) activity"/>
    <property type="evidence" value="ECO:0007669"/>
    <property type="project" value="InterPro"/>
</dbReference>
<dbReference type="SUPFAM" id="SSF52402">
    <property type="entry name" value="Adenine nucleotide alpha hydrolases-like"/>
    <property type="match status" value="1"/>
</dbReference>
<dbReference type="Proteomes" id="UP000177913">
    <property type="component" value="Unassembled WGS sequence"/>
</dbReference>
<dbReference type="InterPro" id="IPR022310">
    <property type="entry name" value="NAD/GMP_synthase"/>
</dbReference>
<comment type="pathway">
    <text evidence="1">Cofactor biosynthesis; NAD(+) biosynthesis.</text>
</comment>
<dbReference type="NCBIfam" id="TIGR00552">
    <property type="entry name" value="nadE"/>
    <property type="match status" value="1"/>
</dbReference>
<evidence type="ECO:0000256" key="7">
    <source>
        <dbReference type="RuleBase" id="RU003812"/>
    </source>
</evidence>
<dbReference type="GO" id="GO:0008795">
    <property type="term" value="F:NAD+ synthase activity"/>
    <property type="evidence" value="ECO:0007669"/>
    <property type="project" value="UniProtKB-EC"/>
</dbReference>
<evidence type="ECO:0000313" key="11">
    <source>
        <dbReference type="Proteomes" id="UP000177913"/>
    </source>
</evidence>
<evidence type="ECO:0000313" key="10">
    <source>
        <dbReference type="EMBL" id="OGK24355.1"/>
    </source>
</evidence>
<organism evidence="10 11">
    <name type="scientific">Candidatus Roizmanbacteria bacterium RIFCSPHIGHO2_02_FULL_38_11</name>
    <dbReference type="NCBI Taxonomy" id="1802039"/>
    <lineage>
        <taxon>Bacteria</taxon>
        <taxon>Candidatus Roizmaniibacteriota</taxon>
    </lineage>
</organism>
<dbReference type="InterPro" id="IPR003694">
    <property type="entry name" value="NAD_synthase"/>
</dbReference>
<sequence length="289" mass="33246">MSKFLSINPKKEEQKITSFIRKVFKQTGFKKLIIGLSGGIDSTTSLYLIRKSLPPENIIVAHLYYFKPQISNIQHICSTLKIPAQNQYIISIKMPVYELKKLLSIYSSSDPDVTSGESRSSRSRQTRQPRSTWQARTITINNIRLGNIMARVRMIILFDLAKKHSALVCGTENKSEHYLGYFTRFGDAASDIEPIQHLYKSQISQLARYLNVPEEIIKARPTAGLWPGQTDERQFGFSYQEADPILYLYFDKKLTIREIEKLGHKNAKKVINFASKNSFKHKTPYNIFS</sequence>
<accession>A0A1F7GZV2</accession>
<dbReference type="GO" id="GO:0005737">
    <property type="term" value="C:cytoplasm"/>
    <property type="evidence" value="ECO:0007669"/>
    <property type="project" value="InterPro"/>
</dbReference>
<dbReference type="PANTHER" id="PTHR23090">
    <property type="entry name" value="NH 3 /GLUTAMINE-DEPENDENT NAD + SYNTHETASE"/>
    <property type="match status" value="1"/>
</dbReference>
<dbReference type="GO" id="GO:0005524">
    <property type="term" value="F:ATP binding"/>
    <property type="evidence" value="ECO:0007669"/>
    <property type="project" value="UniProtKB-KW"/>
</dbReference>
<dbReference type="CDD" id="cd00553">
    <property type="entry name" value="NAD_synthase"/>
    <property type="match status" value="1"/>
</dbReference>
<evidence type="ECO:0000256" key="6">
    <source>
        <dbReference type="RuleBase" id="RU003811"/>
    </source>
</evidence>
<comment type="caution">
    <text evidence="10">The sequence shown here is derived from an EMBL/GenBank/DDBJ whole genome shotgun (WGS) entry which is preliminary data.</text>
</comment>
<evidence type="ECO:0000256" key="1">
    <source>
        <dbReference type="ARBA" id="ARBA00004790"/>
    </source>
</evidence>
<dbReference type="PANTHER" id="PTHR23090:SF9">
    <property type="entry name" value="GLUTAMINE-DEPENDENT NAD(+) SYNTHETASE"/>
    <property type="match status" value="1"/>
</dbReference>
<keyword evidence="3 6" id="KW-0547">Nucleotide-binding</keyword>
<dbReference type="AlphaFoldDB" id="A0A1F7GZV2"/>
<evidence type="ECO:0000256" key="4">
    <source>
        <dbReference type="ARBA" id="ARBA00022840"/>
    </source>
</evidence>
<dbReference type="Pfam" id="PF02540">
    <property type="entry name" value="NAD_synthase"/>
    <property type="match status" value="1"/>
</dbReference>
<comment type="catalytic activity">
    <reaction evidence="7">
        <text>deamido-NAD(+) + NH4(+) + ATP = AMP + diphosphate + NAD(+) + H(+)</text>
        <dbReference type="Rhea" id="RHEA:21188"/>
        <dbReference type="ChEBI" id="CHEBI:15378"/>
        <dbReference type="ChEBI" id="CHEBI:28938"/>
        <dbReference type="ChEBI" id="CHEBI:30616"/>
        <dbReference type="ChEBI" id="CHEBI:33019"/>
        <dbReference type="ChEBI" id="CHEBI:57540"/>
        <dbReference type="ChEBI" id="CHEBI:58437"/>
        <dbReference type="ChEBI" id="CHEBI:456215"/>
        <dbReference type="EC" id="6.3.1.5"/>
    </reaction>
</comment>
<reference evidence="10 11" key="1">
    <citation type="journal article" date="2016" name="Nat. Commun.">
        <title>Thousands of microbial genomes shed light on interconnected biogeochemical processes in an aquifer system.</title>
        <authorList>
            <person name="Anantharaman K."/>
            <person name="Brown C.T."/>
            <person name="Hug L.A."/>
            <person name="Sharon I."/>
            <person name="Castelle C.J."/>
            <person name="Probst A.J."/>
            <person name="Thomas B.C."/>
            <person name="Singh A."/>
            <person name="Wilkins M.J."/>
            <person name="Karaoz U."/>
            <person name="Brodie E.L."/>
            <person name="Williams K.H."/>
            <person name="Hubbard S.S."/>
            <person name="Banfield J.F."/>
        </authorList>
    </citation>
    <scope>NUCLEOTIDE SEQUENCE [LARGE SCALE GENOMIC DNA]</scope>
</reference>
<dbReference type="GO" id="GO:0004359">
    <property type="term" value="F:glutaminase activity"/>
    <property type="evidence" value="ECO:0007669"/>
    <property type="project" value="InterPro"/>
</dbReference>
<name>A0A1F7GZV2_9BACT</name>
<evidence type="ECO:0000256" key="8">
    <source>
        <dbReference type="SAM" id="MobiDB-lite"/>
    </source>
</evidence>
<comment type="similarity">
    <text evidence="6">Belongs to the NAD synthetase family.</text>
</comment>
<dbReference type="UniPathway" id="UPA00253"/>
<evidence type="ECO:0000256" key="2">
    <source>
        <dbReference type="ARBA" id="ARBA00022598"/>
    </source>
</evidence>